<protein>
    <submittedName>
        <fullName evidence="1">Uncharacterized protein</fullName>
    </submittedName>
</protein>
<sequence length="29" mass="3332">MKSIKESAMDMLVSIENSQRICDKLFSLN</sequence>
<organism evidence="1">
    <name type="scientific">viral metagenome</name>
    <dbReference type="NCBI Taxonomy" id="1070528"/>
    <lineage>
        <taxon>unclassified sequences</taxon>
        <taxon>metagenomes</taxon>
        <taxon>organismal metagenomes</taxon>
    </lineage>
</organism>
<dbReference type="AlphaFoldDB" id="A0A6C0KVB0"/>
<name>A0A6C0KVB0_9ZZZZ</name>
<evidence type="ECO:0000313" key="1">
    <source>
        <dbReference type="EMBL" id="QHU21529.1"/>
    </source>
</evidence>
<dbReference type="EMBL" id="MN740990">
    <property type="protein sequence ID" value="QHU21529.1"/>
    <property type="molecule type" value="Genomic_DNA"/>
</dbReference>
<accession>A0A6C0KVB0</accession>
<proteinExistence type="predicted"/>
<reference evidence="1" key="1">
    <citation type="journal article" date="2020" name="Nature">
        <title>Giant virus diversity and host interactions through global metagenomics.</title>
        <authorList>
            <person name="Schulz F."/>
            <person name="Roux S."/>
            <person name="Paez-Espino D."/>
            <person name="Jungbluth S."/>
            <person name="Walsh D.A."/>
            <person name="Denef V.J."/>
            <person name="McMahon K.D."/>
            <person name="Konstantinidis K.T."/>
            <person name="Eloe-Fadrosh E.A."/>
            <person name="Kyrpides N.C."/>
            <person name="Woyke T."/>
        </authorList>
    </citation>
    <scope>NUCLEOTIDE SEQUENCE</scope>
    <source>
        <strain evidence="1">GVMAG-S-3300013094-109</strain>
    </source>
</reference>